<accession>A0A974SI88</accession>
<dbReference type="SUPFAM" id="SSF46785">
    <property type="entry name" value="Winged helix' DNA-binding domain"/>
    <property type="match status" value="1"/>
</dbReference>
<evidence type="ECO:0000313" key="6">
    <source>
        <dbReference type="EMBL" id="QRG06187.1"/>
    </source>
</evidence>
<keyword evidence="7" id="KW-1185">Reference proteome</keyword>
<dbReference type="InterPro" id="IPR036388">
    <property type="entry name" value="WH-like_DNA-bd_sf"/>
</dbReference>
<dbReference type="Proteomes" id="UP000596427">
    <property type="component" value="Chromosome"/>
</dbReference>
<dbReference type="KEGG" id="xdi:EZH22_24930"/>
<evidence type="ECO:0000256" key="4">
    <source>
        <dbReference type="ARBA" id="ARBA00023163"/>
    </source>
</evidence>
<keyword evidence="3" id="KW-0238">DNA-binding</keyword>
<dbReference type="GO" id="GO:0003700">
    <property type="term" value="F:DNA-binding transcription factor activity"/>
    <property type="evidence" value="ECO:0007669"/>
    <property type="project" value="InterPro"/>
</dbReference>
<keyword evidence="4" id="KW-0804">Transcription</keyword>
<dbReference type="Gene3D" id="1.10.10.10">
    <property type="entry name" value="Winged helix-like DNA-binding domain superfamily/Winged helix DNA-binding domain"/>
    <property type="match status" value="1"/>
</dbReference>
<comment type="similarity">
    <text evidence="1">Belongs to the LysR transcriptional regulatory family.</text>
</comment>
<dbReference type="Gene3D" id="3.40.190.10">
    <property type="entry name" value="Periplasmic binding protein-like II"/>
    <property type="match status" value="2"/>
</dbReference>
<dbReference type="InterPro" id="IPR058163">
    <property type="entry name" value="LysR-type_TF_proteobact-type"/>
</dbReference>
<dbReference type="Pfam" id="PF00126">
    <property type="entry name" value="HTH_1"/>
    <property type="match status" value="1"/>
</dbReference>
<dbReference type="InterPro" id="IPR036390">
    <property type="entry name" value="WH_DNA-bd_sf"/>
</dbReference>
<dbReference type="Pfam" id="PF03466">
    <property type="entry name" value="LysR_substrate"/>
    <property type="match status" value="1"/>
</dbReference>
<keyword evidence="2" id="KW-0805">Transcription regulation</keyword>
<dbReference type="InterPro" id="IPR000847">
    <property type="entry name" value="LysR_HTH_N"/>
</dbReference>
<protein>
    <submittedName>
        <fullName evidence="6">LysR family transcriptional regulator</fullName>
    </submittedName>
</protein>
<dbReference type="RefSeq" id="WP_203193079.1">
    <property type="nucleotide sequence ID" value="NZ_CP063362.1"/>
</dbReference>
<dbReference type="PROSITE" id="PS50931">
    <property type="entry name" value="HTH_LYSR"/>
    <property type="match status" value="1"/>
</dbReference>
<dbReference type="PANTHER" id="PTHR30537:SF17">
    <property type="entry name" value="LYSR-FAMILY REGULATORY PROTEIN"/>
    <property type="match status" value="1"/>
</dbReference>
<evidence type="ECO:0000256" key="3">
    <source>
        <dbReference type="ARBA" id="ARBA00023125"/>
    </source>
</evidence>
<feature type="domain" description="HTH lysR-type" evidence="5">
    <location>
        <begin position="1"/>
        <end position="59"/>
    </location>
</feature>
<gene>
    <name evidence="6" type="ORF">EZH22_24930</name>
</gene>
<reference evidence="6 7" key="1">
    <citation type="submission" date="2020-10" db="EMBL/GenBank/DDBJ databases">
        <title>Degradation of 1,4-Dioxane by Xanthobacter sp. YN2, via a Novel Group-2 Soluble Di-Iron Monooxygenase.</title>
        <authorList>
            <person name="Ma F."/>
            <person name="Wang Y."/>
            <person name="Yang J."/>
            <person name="Guo H."/>
            <person name="Su D."/>
            <person name="Yu L."/>
        </authorList>
    </citation>
    <scope>NUCLEOTIDE SEQUENCE [LARGE SCALE GENOMIC DNA]</scope>
    <source>
        <strain evidence="6 7">YN2</strain>
    </source>
</reference>
<evidence type="ECO:0000256" key="2">
    <source>
        <dbReference type="ARBA" id="ARBA00023015"/>
    </source>
</evidence>
<evidence type="ECO:0000313" key="7">
    <source>
        <dbReference type="Proteomes" id="UP000596427"/>
    </source>
</evidence>
<dbReference type="GO" id="GO:0043565">
    <property type="term" value="F:sequence-specific DNA binding"/>
    <property type="evidence" value="ECO:0007669"/>
    <property type="project" value="TreeGrafter"/>
</dbReference>
<evidence type="ECO:0000256" key="1">
    <source>
        <dbReference type="ARBA" id="ARBA00009437"/>
    </source>
</evidence>
<dbReference type="PANTHER" id="PTHR30537">
    <property type="entry name" value="HTH-TYPE TRANSCRIPTIONAL REGULATOR"/>
    <property type="match status" value="1"/>
</dbReference>
<dbReference type="AlphaFoldDB" id="A0A974SI88"/>
<sequence>MTRFDEVEVFLRVVERGSFIGAAAQLGMPASTVSRRLKLLENRLGVQLLHRTTRRVWPSEAGQAYYQRCVTAVAMLDRADAAVRALTQEPEGPLKVLMAYGPAILVIEPELARFRALYPKVQLHLTLDNHALDPVEHGFDLAVRHGPVRDSSYHLRRLGNAPLHLLASPAYLDRAGRPSHPRELEQHELLAVRSTPGPLSWPLEGPQGSFELKLEPVFVTNDVIMAMRQAISGAGIMMSSQCLARHRIGSGELEVILPEWRHRDGLETVALFSARATQDLKVRVFLDFLADAFARWIKGEPPAAPAQVPMADSKAPT</sequence>
<dbReference type="GO" id="GO:0006351">
    <property type="term" value="P:DNA-templated transcription"/>
    <property type="evidence" value="ECO:0007669"/>
    <property type="project" value="TreeGrafter"/>
</dbReference>
<dbReference type="SUPFAM" id="SSF53850">
    <property type="entry name" value="Periplasmic binding protein-like II"/>
    <property type="match status" value="1"/>
</dbReference>
<dbReference type="InterPro" id="IPR005119">
    <property type="entry name" value="LysR_subst-bd"/>
</dbReference>
<proteinExistence type="inferred from homology"/>
<organism evidence="6 7">
    <name type="scientific">Xanthobacter dioxanivorans</name>
    <dbReference type="NCBI Taxonomy" id="2528964"/>
    <lineage>
        <taxon>Bacteria</taxon>
        <taxon>Pseudomonadati</taxon>
        <taxon>Pseudomonadota</taxon>
        <taxon>Alphaproteobacteria</taxon>
        <taxon>Hyphomicrobiales</taxon>
        <taxon>Xanthobacteraceae</taxon>
        <taxon>Xanthobacter</taxon>
    </lineage>
</organism>
<evidence type="ECO:0000259" key="5">
    <source>
        <dbReference type="PROSITE" id="PS50931"/>
    </source>
</evidence>
<name>A0A974SI88_9HYPH</name>
<dbReference type="CDD" id="cd08422">
    <property type="entry name" value="PBP2_CrgA_like"/>
    <property type="match status" value="1"/>
</dbReference>
<dbReference type="EMBL" id="CP063362">
    <property type="protein sequence ID" value="QRG06187.1"/>
    <property type="molecule type" value="Genomic_DNA"/>
</dbReference>
<dbReference type="FunFam" id="1.10.10.10:FF:000001">
    <property type="entry name" value="LysR family transcriptional regulator"/>
    <property type="match status" value="1"/>
</dbReference>